<keyword evidence="1" id="KW-1133">Transmembrane helix</keyword>
<reference evidence="2" key="1">
    <citation type="submission" date="2017-02" db="EMBL/GenBank/DDBJ databases">
        <title>Delving into the versatile metabolic prowess of the omnipresent phylum Bacteroidetes.</title>
        <authorList>
            <person name="Nobu M.K."/>
            <person name="Mei R."/>
            <person name="Narihiro T."/>
            <person name="Kuroda K."/>
            <person name="Liu W.-T."/>
        </authorList>
    </citation>
    <scope>NUCLEOTIDE SEQUENCE</scope>
    <source>
        <strain evidence="2">ADurb.Bin280</strain>
    </source>
</reference>
<comment type="caution">
    <text evidence="2">The sequence shown here is derived from an EMBL/GenBank/DDBJ whole genome shotgun (WGS) entry which is preliminary data.</text>
</comment>
<protein>
    <submittedName>
        <fullName evidence="2">Uncharacterized protein</fullName>
    </submittedName>
</protein>
<evidence type="ECO:0000313" key="2">
    <source>
        <dbReference type="EMBL" id="OQA52982.1"/>
    </source>
</evidence>
<dbReference type="Proteomes" id="UP000485367">
    <property type="component" value="Unassembled WGS sequence"/>
</dbReference>
<name>A0A1V5SG22_9BACT</name>
<evidence type="ECO:0000256" key="1">
    <source>
        <dbReference type="SAM" id="Phobius"/>
    </source>
</evidence>
<sequence length="481" mass="53340">MEDPFDLSAPSIFRKSQENGQKKPKNWGIVAGIVFGVILFGSVIIFSLSRAQISADESSLTALAKVDFYNLPSNLKSGEDFSLTVSASNKGTKNIENSYLLVKVAGAQIQKTIKLTDLNEGQEGYLRNLNESEKKLFESGAADGFYWYIGTLNSGQTKSQQIIGTASGLKVRLEGKMIVDNNIEYSCGFLNLSTCRTTGQQTQIGYEATDLSVKENSKINLQAGYNFVSLPYLLSPVDTKNLLNLLKNKYARYFKPESAEYLDLYQSNNVDYIKPGAGFWLYSDNPQEIELPENKSETNSNDSYSVNLSIGWNHIGNPFTKRITLSADKILLTELLEDNTSSGTIYSLKTAIDNGDLSQPYTLKTQNFTDSSGNQSDLTKLFKWQALALESTLDPFVGVLIKSEKKYQMTFPGKNIIAPGDLLTDEEKSKISSWIVKNGLNEYGDTSGTIYSGGVPLDKSGNAQNRYDYILSKNPDRPWNR</sequence>
<dbReference type="AlphaFoldDB" id="A0A1V5SG22"/>
<proteinExistence type="predicted"/>
<keyword evidence="1" id="KW-0812">Transmembrane</keyword>
<organism evidence="2">
    <name type="scientific">candidate division WS2 bacterium ADurb.Bin280</name>
    <dbReference type="NCBI Taxonomy" id="1852829"/>
    <lineage>
        <taxon>Bacteria</taxon>
        <taxon>candidate division WS2</taxon>
    </lineage>
</organism>
<dbReference type="EMBL" id="MWBO01000016">
    <property type="protein sequence ID" value="OQA52982.1"/>
    <property type="molecule type" value="Genomic_DNA"/>
</dbReference>
<gene>
    <name evidence="2" type="ORF">BWY43_00270</name>
</gene>
<keyword evidence="1" id="KW-0472">Membrane</keyword>
<feature type="transmembrane region" description="Helical" evidence="1">
    <location>
        <begin position="27"/>
        <end position="48"/>
    </location>
</feature>
<accession>A0A1V5SG22</accession>